<feature type="domain" description="Histidine kinase/HSP90-like ATPase" evidence="11">
    <location>
        <begin position="304"/>
        <end position="387"/>
    </location>
</feature>
<dbReference type="InterPro" id="IPR050482">
    <property type="entry name" value="Sensor_HK_TwoCompSys"/>
</dbReference>
<dbReference type="EC" id="2.7.13.3" evidence="2"/>
<evidence type="ECO:0000256" key="3">
    <source>
        <dbReference type="ARBA" id="ARBA00022553"/>
    </source>
</evidence>
<keyword evidence="5" id="KW-0547">Nucleotide-binding</keyword>
<keyword evidence="3" id="KW-0597">Phosphoprotein</keyword>
<dbReference type="GO" id="GO:0016301">
    <property type="term" value="F:kinase activity"/>
    <property type="evidence" value="ECO:0007669"/>
    <property type="project" value="UniProtKB-KW"/>
</dbReference>
<comment type="catalytic activity">
    <reaction evidence="1">
        <text>ATP + protein L-histidine = ADP + protein N-phospho-L-histidine.</text>
        <dbReference type="EC" id="2.7.13.3"/>
    </reaction>
</comment>
<dbReference type="PANTHER" id="PTHR24421">
    <property type="entry name" value="NITRATE/NITRITE SENSOR PROTEIN NARX-RELATED"/>
    <property type="match status" value="1"/>
</dbReference>
<dbReference type="RefSeq" id="WP_216419384.1">
    <property type="nucleotide sequence ID" value="NZ_JAHLQK010000007.1"/>
</dbReference>
<keyword evidence="6 13" id="KW-0418">Kinase</keyword>
<proteinExistence type="predicted"/>
<dbReference type="InterPro" id="IPR011712">
    <property type="entry name" value="Sig_transdc_His_kin_sub3_dim/P"/>
</dbReference>
<accession>A0ABS6G7I8</accession>
<feature type="transmembrane region" description="Helical" evidence="10">
    <location>
        <begin position="33"/>
        <end position="50"/>
    </location>
</feature>
<name>A0ABS6G7I8_9FIRM</name>
<dbReference type="InterPro" id="IPR003594">
    <property type="entry name" value="HATPase_dom"/>
</dbReference>
<keyword evidence="10" id="KW-0472">Membrane</keyword>
<feature type="transmembrane region" description="Helical" evidence="10">
    <location>
        <begin position="9"/>
        <end position="27"/>
    </location>
</feature>
<feature type="transmembrane region" description="Helical" evidence="10">
    <location>
        <begin position="137"/>
        <end position="158"/>
    </location>
</feature>
<dbReference type="Pfam" id="PF07730">
    <property type="entry name" value="HisKA_3"/>
    <property type="match status" value="1"/>
</dbReference>
<protein>
    <recommendedName>
        <fullName evidence="2">histidine kinase</fullName>
        <ecNumber evidence="2">2.7.13.3</ecNumber>
    </recommendedName>
</protein>
<evidence type="ECO:0000256" key="6">
    <source>
        <dbReference type="ARBA" id="ARBA00022777"/>
    </source>
</evidence>
<keyword evidence="7" id="KW-0067">ATP-binding</keyword>
<evidence type="ECO:0000259" key="11">
    <source>
        <dbReference type="Pfam" id="PF02518"/>
    </source>
</evidence>
<evidence type="ECO:0000313" key="14">
    <source>
        <dbReference type="Proteomes" id="UP000779508"/>
    </source>
</evidence>
<evidence type="ECO:0000256" key="10">
    <source>
        <dbReference type="SAM" id="Phobius"/>
    </source>
</evidence>
<evidence type="ECO:0000256" key="8">
    <source>
        <dbReference type="ARBA" id="ARBA00023012"/>
    </source>
</evidence>
<evidence type="ECO:0000256" key="2">
    <source>
        <dbReference type="ARBA" id="ARBA00012438"/>
    </source>
</evidence>
<feature type="domain" description="Signal transduction histidine kinase subgroup 3 dimerisation and phosphoacceptor" evidence="12">
    <location>
        <begin position="197"/>
        <end position="262"/>
    </location>
</feature>
<gene>
    <name evidence="13" type="ORF">KQI88_16865</name>
</gene>
<reference evidence="13 14" key="1">
    <citation type="submission" date="2021-06" db="EMBL/GenBank/DDBJ databases">
        <authorList>
            <person name="Sun Q."/>
            <person name="Li D."/>
        </authorList>
    </citation>
    <scope>NUCLEOTIDE SEQUENCE [LARGE SCALE GENOMIC DNA]</scope>
    <source>
        <strain evidence="13 14">MSJ-5</strain>
    </source>
</reference>
<evidence type="ECO:0000259" key="12">
    <source>
        <dbReference type="Pfam" id="PF07730"/>
    </source>
</evidence>
<evidence type="ECO:0000256" key="7">
    <source>
        <dbReference type="ARBA" id="ARBA00022840"/>
    </source>
</evidence>
<comment type="caution">
    <text evidence="13">The sequence shown here is derived from an EMBL/GenBank/DDBJ whole genome shotgun (WGS) entry which is preliminary data.</text>
</comment>
<dbReference type="Pfam" id="PF02518">
    <property type="entry name" value="HATPase_c"/>
    <property type="match status" value="1"/>
</dbReference>
<feature type="coiled-coil region" evidence="9">
    <location>
        <begin position="165"/>
        <end position="192"/>
    </location>
</feature>
<sequence length="398" mass="45939">MIKEKKYRYYIRWLILILILLNILFSFKDNVTILILYLCLYVVIIVNDRIRIRGMTSYKEYYISLTVSVVLSAALAYLVGGYTQIYMYVVIYEIILFNSGKYPLFLLIVEILMILFGRAVLNANINPISIPEYLKETIFDFFAMSAFLLFYCLSIYSYKSLFIEKRKVEKLHDKLKQSYDILNEQSKNIKELTITKERNRVAQEIHDTLGHSLIALNMNLDVAHKMLDIDNIKTKELINKSQILTKECMNNLRDAVYTLKEDNNTLIKLIQKMADNIESTGTVKIDINIDEEVEGMKAEYNRIIYTTIKEGITNSIKHGQSDRISINVGLNKDNVRISIEDNGLGCENLVKSNGLLGIEDRISEVGGLINYDFSVSKGFKIEIYLPIENPVIFKCSEI</sequence>
<dbReference type="PANTHER" id="PTHR24421:SF10">
    <property type="entry name" value="NITRATE_NITRITE SENSOR PROTEIN NARQ"/>
    <property type="match status" value="1"/>
</dbReference>
<dbReference type="EMBL" id="JAHLQK010000007">
    <property type="protein sequence ID" value="MBU5678086.1"/>
    <property type="molecule type" value="Genomic_DNA"/>
</dbReference>
<evidence type="ECO:0000256" key="1">
    <source>
        <dbReference type="ARBA" id="ARBA00000085"/>
    </source>
</evidence>
<keyword evidence="14" id="KW-1185">Reference proteome</keyword>
<keyword evidence="10" id="KW-1133">Transmembrane helix</keyword>
<organism evidence="13 14">
    <name type="scientific">Alkaliphilus flagellatus</name>
    <dbReference type="NCBI Taxonomy" id="2841507"/>
    <lineage>
        <taxon>Bacteria</taxon>
        <taxon>Bacillati</taxon>
        <taxon>Bacillota</taxon>
        <taxon>Clostridia</taxon>
        <taxon>Peptostreptococcales</taxon>
        <taxon>Natronincolaceae</taxon>
        <taxon>Alkaliphilus</taxon>
    </lineage>
</organism>
<evidence type="ECO:0000256" key="5">
    <source>
        <dbReference type="ARBA" id="ARBA00022741"/>
    </source>
</evidence>
<dbReference type="Proteomes" id="UP000779508">
    <property type="component" value="Unassembled WGS sequence"/>
</dbReference>
<feature type="transmembrane region" description="Helical" evidence="10">
    <location>
        <begin position="62"/>
        <end position="82"/>
    </location>
</feature>
<evidence type="ECO:0000256" key="9">
    <source>
        <dbReference type="SAM" id="Coils"/>
    </source>
</evidence>
<keyword evidence="9" id="KW-0175">Coiled coil</keyword>
<feature type="transmembrane region" description="Helical" evidence="10">
    <location>
        <begin position="102"/>
        <end position="125"/>
    </location>
</feature>
<evidence type="ECO:0000313" key="13">
    <source>
        <dbReference type="EMBL" id="MBU5678086.1"/>
    </source>
</evidence>
<keyword evidence="8" id="KW-0902">Two-component regulatory system</keyword>
<keyword evidence="10" id="KW-0812">Transmembrane</keyword>
<keyword evidence="4" id="KW-0808">Transferase</keyword>
<evidence type="ECO:0000256" key="4">
    <source>
        <dbReference type="ARBA" id="ARBA00022679"/>
    </source>
</evidence>